<protein>
    <recommendedName>
        <fullName evidence="2">Acyltransferase 3 domain-containing protein</fullName>
    </recommendedName>
</protein>
<name>A0A922NXK9_9HYPH</name>
<dbReference type="GO" id="GO:0000271">
    <property type="term" value="P:polysaccharide biosynthetic process"/>
    <property type="evidence" value="ECO:0007669"/>
    <property type="project" value="TreeGrafter"/>
</dbReference>
<dbReference type="PANTHER" id="PTHR23028:SF53">
    <property type="entry name" value="ACYL_TRANSF_3 DOMAIN-CONTAINING PROTEIN"/>
    <property type="match status" value="1"/>
</dbReference>
<feature type="transmembrane region" description="Helical" evidence="1">
    <location>
        <begin position="204"/>
        <end position="220"/>
    </location>
</feature>
<feature type="domain" description="Acyltransferase 3" evidence="2">
    <location>
        <begin position="3"/>
        <end position="342"/>
    </location>
</feature>
<dbReference type="RefSeq" id="WP_037190288.1">
    <property type="nucleotide sequence ID" value="NZ_JOKI01000059.1"/>
</dbReference>
<evidence type="ECO:0000313" key="4">
    <source>
        <dbReference type="Proteomes" id="UP000052167"/>
    </source>
</evidence>
<dbReference type="AlphaFoldDB" id="A0A922NXK9"/>
<keyword evidence="1" id="KW-1133">Transmembrane helix</keyword>
<accession>A0A922NXK9</accession>
<dbReference type="EMBL" id="JOKJ01000061">
    <property type="protein sequence ID" value="KEQ02293.1"/>
    <property type="molecule type" value="Genomic_DNA"/>
</dbReference>
<dbReference type="InterPro" id="IPR002656">
    <property type="entry name" value="Acyl_transf_3_dom"/>
</dbReference>
<evidence type="ECO:0000259" key="2">
    <source>
        <dbReference type="Pfam" id="PF01757"/>
    </source>
</evidence>
<feature type="transmembrane region" description="Helical" evidence="1">
    <location>
        <begin position="108"/>
        <end position="128"/>
    </location>
</feature>
<feature type="transmembrane region" description="Helical" evidence="1">
    <location>
        <begin position="148"/>
        <end position="170"/>
    </location>
</feature>
<organism evidence="3 4">
    <name type="scientific">Pseudorhizobium pelagicum</name>
    <dbReference type="NCBI Taxonomy" id="1509405"/>
    <lineage>
        <taxon>Bacteria</taxon>
        <taxon>Pseudomonadati</taxon>
        <taxon>Pseudomonadota</taxon>
        <taxon>Alphaproteobacteria</taxon>
        <taxon>Hyphomicrobiales</taxon>
        <taxon>Rhizobiaceae</taxon>
        <taxon>Rhizobium/Agrobacterium group</taxon>
        <taxon>Pseudorhizobium</taxon>
    </lineage>
</organism>
<dbReference type="GO" id="GO:0016020">
    <property type="term" value="C:membrane"/>
    <property type="evidence" value="ECO:0007669"/>
    <property type="project" value="TreeGrafter"/>
</dbReference>
<sequence>MGLLRFILAISVVCAHGGGFFGYDIVGGRIAVEAFFVISGYLMQMVLAEKYNGRLVLFWSNRALRIYPTYYGALVFAILVSVALMPLGRGYFSRVEFLEAVADPLATLAILVSTAAIVGQEAFLFLRWTGSSLLYWPFDAHASAYTLMILPPAWSISLEIMFYAAVPFLAHRSTLGLISLLAISLGGRLVLSVLGWNFDPWTHRFFPLELAFFLIGMLSYRWRSGSTSFTRKLGDMKSFGLLMLATFAAHPAVIALTFLDLPAGIYISVYIAILILTLPVCVRISSSSRLDRKLGELSFPIYLTHWSVIEALNVWLGGDGIVIGTARTLLAIAFSFVVSLLLVKMIETPIERFRAGRSPPSKPQQPIL</sequence>
<evidence type="ECO:0000256" key="1">
    <source>
        <dbReference type="SAM" id="Phobius"/>
    </source>
</evidence>
<comment type="caution">
    <text evidence="3">The sequence shown here is derived from an EMBL/GenBank/DDBJ whole genome shotgun (WGS) entry which is preliminary data.</text>
</comment>
<dbReference type="InterPro" id="IPR050879">
    <property type="entry name" value="Acyltransferase_3"/>
</dbReference>
<feature type="transmembrane region" description="Helical" evidence="1">
    <location>
        <begin position="68"/>
        <end position="87"/>
    </location>
</feature>
<feature type="transmembrane region" description="Helical" evidence="1">
    <location>
        <begin position="177"/>
        <end position="198"/>
    </location>
</feature>
<feature type="transmembrane region" description="Helical" evidence="1">
    <location>
        <begin position="265"/>
        <end position="285"/>
    </location>
</feature>
<proteinExistence type="predicted"/>
<gene>
    <name evidence="3" type="ORF">GV68_23455</name>
</gene>
<dbReference type="OrthoDB" id="9796461at2"/>
<feature type="transmembrane region" description="Helical" evidence="1">
    <location>
        <begin position="30"/>
        <end position="48"/>
    </location>
</feature>
<feature type="transmembrane region" description="Helical" evidence="1">
    <location>
        <begin position="297"/>
        <end position="315"/>
    </location>
</feature>
<keyword evidence="1" id="KW-0812">Transmembrane</keyword>
<dbReference type="GO" id="GO:0016747">
    <property type="term" value="F:acyltransferase activity, transferring groups other than amino-acyl groups"/>
    <property type="evidence" value="ECO:0007669"/>
    <property type="project" value="InterPro"/>
</dbReference>
<evidence type="ECO:0000313" key="3">
    <source>
        <dbReference type="EMBL" id="KEQ02293.1"/>
    </source>
</evidence>
<reference evidence="3 4" key="1">
    <citation type="submission" date="2014-06" db="EMBL/GenBank/DDBJ databases">
        <title>Rhizobium pelagicum/R2-400B4.</title>
        <authorList>
            <person name="Kimes N.E."/>
            <person name="Lopez-Perez M."/>
        </authorList>
    </citation>
    <scope>NUCLEOTIDE SEQUENCE [LARGE SCALE GENOMIC DNA]</scope>
    <source>
        <strain evidence="3 4">R2-400B4</strain>
    </source>
</reference>
<feature type="transmembrane region" description="Helical" evidence="1">
    <location>
        <begin position="6"/>
        <end position="23"/>
    </location>
</feature>
<dbReference type="Pfam" id="PF01757">
    <property type="entry name" value="Acyl_transf_3"/>
    <property type="match status" value="1"/>
</dbReference>
<dbReference type="Proteomes" id="UP000052167">
    <property type="component" value="Unassembled WGS sequence"/>
</dbReference>
<keyword evidence="1" id="KW-0472">Membrane</keyword>
<feature type="transmembrane region" description="Helical" evidence="1">
    <location>
        <begin position="321"/>
        <end position="343"/>
    </location>
</feature>
<feature type="transmembrane region" description="Helical" evidence="1">
    <location>
        <begin position="241"/>
        <end position="259"/>
    </location>
</feature>
<keyword evidence="4" id="KW-1185">Reference proteome</keyword>
<dbReference type="PANTHER" id="PTHR23028">
    <property type="entry name" value="ACETYLTRANSFERASE"/>
    <property type="match status" value="1"/>
</dbReference>